<feature type="compositionally biased region" description="Low complexity" evidence="1">
    <location>
        <begin position="187"/>
        <end position="199"/>
    </location>
</feature>
<gene>
    <name evidence="3" type="ORF">FHR19_002088</name>
</gene>
<dbReference type="InterPro" id="IPR036680">
    <property type="entry name" value="SPOR-like_sf"/>
</dbReference>
<feature type="region of interest" description="Disordered" evidence="1">
    <location>
        <begin position="1"/>
        <end position="25"/>
    </location>
</feature>
<comment type="caution">
    <text evidence="3">The sequence shown here is derived from an EMBL/GenBank/DDBJ whole genome shotgun (WGS) entry which is preliminary data.</text>
</comment>
<proteinExistence type="predicted"/>
<dbReference type="GO" id="GO:0009279">
    <property type="term" value="C:cell outer membrane"/>
    <property type="evidence" value="ECO:0007669"/>
    <property type="project" value="TreeGrafter"/>
</dbReference>
<reference evidence="3 4" key="1">
    <citation type="submission" date="2020-08" db="EMBL/GenBank/DDBJ databases">
        <title>Genomic Encyclopedia of Type Strains, Phase IV (KMG-IV): sequencing the most valuable type-strain genomes for metagenomic binning, comparative biology and taxonomic classification.</title>
        <authorList>
            <person name="Goeker M."/>
        </authorList>
    </citation>
    <scope>NUCLEOTIDE SEQUENCE [LARGE SCALE GENOMIC DNA]</scope>
    <source>
        <strain evidence="3 4">DSM 27244</strain>
    </source>
</reference>
<evidence type="ECO:0000313" key="3">
    <source>
        <dbReference type="EMBL" id="MBB5698733.1"/>
    </source>
</evidence>
<evidence type="ECO:0000256" key="1">
    <source>
        <dbReference type="SAM" id="MobiDB-lite"/>
    </source>
</evidence>
<dbReference type="InterPro" id="IPR007730">
    <property type="entry name" value="SPOR-like_dom"/>
</dbReference>
<dbReference type="SUPFAM" id="SSF110997">
    <property type="entry name" value="Sporulation related repeat"/>
    <property type="match status" value="1"/>
</dbReference>
<dbReference type="Gene3D" id="3.30.70.1070">
    <property type="entry name" value="Sporulation related repeat"/>
    <property type="match status" value="1"/>
</dbReference>
<feature type="region of interest" description="Disordered" evidence="1">
    <location>
        <begin position="143"/>
        <end position="205"/>
    </location>
</feature>
<feature type="domain" description="SPOR" evidence="2">
    <location>
        <begin position="201"/>
        <end position="271"/>
    </location>
</feature>
<dbReference type="EMBL" id="JACIJJ010000003">
    <property type="protein sequence ID" value="MBB5698733.1"/>
    <property type="molecule type" value="Genomic_DNA"/>
</dbReference>
<dbReference type="PROSITE" id="PS51724">
    <property type="entry name" value="SPOR"/>
    <property type="match status" value="1"/>
</dbReference>
<dbReference type="Proteomes" id="UP000557739">
    <property type="component" value="Unassembled WGS sequence"/>
</dbReference>
<protein>
    <submittedName>
        <fullName evidence="3">Rare lipoprotein A</fullName>
    </submittedName>
</protein>
<keyword evidence="3" id="KW-0449">Lipoprotein</keyword>
<evidence type="ECO:0000259" key="2">
    <source>
        <dbReference type="PROSITE" id="PS51724"/>
    </source>
</evidence>
<dbReference type="InterPro" id="IPR036908">
    <property type="entry name" value="RlpA-like_sf"/>
</dbReference>
<sequence length="272" mass="27073">MILAGAAPGQDAPPVGSGPSAASNEGERYDAVGYAGAAEIATGAAHATLPVGSFVEVTSLDTGRTVLLMVKDATPARAGQPIALSVDALTQLGVEAGAPVRVRGARPSPPDVAALRNGQPATARLDAPPVLLVGLRKELPALGAANNPRPAPAVAKPPAPKPLASKPKPEPKALPERVPTAPPKPKPVAQRPPVAAAKPKPAPVSGWGVQVAALSSEANARALAAQLGGRVSAAGMLYRVQLGPFADRTAAEAARAAAARRGQAGAALVRIP</sequence>
<name>A0A7W9AQF9_9SPHN</name>
<dbReference type="AlphaFoldDB" id="A0A7W9AQF9"/>
<dbReference type="Pfam" id="PF05036">
    <property type="entry name" value="SPOR"/>
    <property type="match status" value="1"/>
</dbReference>
<dbReference type="PANTHER" id="PTHR34183:SF1">
    <property type="entry name" value="ENDOLYTIC PEPTIDOGLYCAN TRANSGLYCOSYLASE RLPA"/>
    <property type="match status" value="1"/>
</dbReference>
<evidence type="ECO:0000313" key="4">
    <source>
        <dbReference type="Proteomes" id="UP000557739"/>
    </source>
</evidence>
<dbReference type="RefSeq" id="WP_184027905.1">
    <property type="nucleotide sequence ID" value="NZ_JACIJJ010000003.1"/>
</dbReference>
<dbReference type="GO" id="GO:0042834">
    <property type="term" value="F:peptidoglycan binding"/>
    <property type="evidence" value="ECO:0007669"/>
    <property type="project" value="InterPro"/>
</dbReference>
<accession>A0A7W9AQF9</accession>
<dbReference type="Gene3D" id="2.40.40.10">
    <property type="entry name" value="RlpA-like domain"/>
    <property type="match status" value="1"/>
</dbReference>
<keyword evidence="4" id="KW-1185">Reference proteome</keyword>
<feature type="compositionally biased region" description="Pro residues" evidence="1">
    <location>
        <begin position="149"/>
        <end position="161"/>
    </location>
</feature>
<dbReference type="PANTHER" id="PTHR34183">
    <property type="entry name" value="ENDOLYTIC PEPTIDOGLYCAN TRANSGLYCOSYLASE RLPA"/>
    <property type="match status" value="1"/>
</dbReference>
<organism evidence="3 4">
    <name type="scientific">Sphingomonas yantingensis</name>
    <dbReference type="NCBI Taxonomy" id="1241761"/>
    <lineage>
        <taxon>Bacteria</taxon>
        <taxon>Pseudomonadati</taxon>
        <taxon>Pseudomonadota</taxon>
        <taxon>Alphaproteobacteria</taxon>
        <taxon>Sphingomonadales</taxon>
        <taxon>Sphingomonadaceae</taxon>
        <taxon>Sphingomonas</taxon>
    </lineage>
</organism>